<protein>
    <recommendedName>
        <fullName evidence="2">Anti-sigma factor antagonist</fullName>
    </recommendedName>
</protein>
<gene>
    <name evidence="6" type="ORF">HKK74_13080</name>
</gene>
<keyword evidence="4" id="KW-0472">Membrane</keyword>
<proteinExistence type="inferred from homology"/>
<keyword evidence="7" id="KW-1185">Reference proteome</keyword>
<sequence>MNLSLTADPPARAVDPRPPTHAEQKIVELHGEIDITEVPALRERLNLALDATAERHGRIIIDLTGVTFLDASGLAVLIGVQRRARRLHVPMCLAAPGPQVRRILRITGLDRSLVIHATLIAAISARRMRTLA</sequence>
<dbReference type="InterPro" id="IPR003658">
    <property type="entry name" value="Anti-sigma_ant"/>
</dbReference>
<dbReference type="InterPro" id="IPR036513">
    <property type="entry name" value="STAS_dom_sf"/>
</dbReference>
<evidence type="ECO:0000256" key="1">
    <source>
        <dbReference type="ARBA" id="ARBA00009013"/>
    </source>
</evidence>
<dbReference type="Proteomes" id="UP000805614">
    <property type="component" value="Unassembled WGS sequence"/>
</dbReference>
<dbReference type="Gene3D" id="3.30.750.24">
    <property type="entry name" value="STAS domain"/>
    <property type="match status" value="1"/>
</dbReference>
<dbReference type="SUPFAM" id="SSF52091">
    <property type="entry name" value="SpoIIaa-like"/>
    <property type="match status" value="1"/>
</dbReference>
<feature type="domain" description="STAS" evidence="5">
    <location>
        <begin position="26"/>
        <end position="126"/>
    </location>
</feature>
<evidence type="ECO:0000256" key="4">
    <source>
        <dbReference type="SAM" id="Phobius"/>
    </source>
</evidence>
<dbReference type="CDD" id="cd07043">
    <property type="entry name" value="STAS_anti-anti-sigma_factors"/>
    <property type="match status" value="1"/>
</dbReference>
<comment type="similarity">
    <text evidence="1 2">Belongs to the anti-sigma-factor antagonist family.</text>
</comment>
<dbReference type="NCBIfam" id="TIGR00377">
    <property type="entry name" value="ant_ant_sig"/>
    <property type="match status" value="1"/>
</dbReference>
<evidence type="ECO:0000256" key="2">
    <source>
        <dbReference type="RuleBase" id="RU003749"/>
    </source>
</evidence>
<dbReference type="PROSITE" id="PS50801">
    <property type="entry name" value="STAS"/>
    <property type="match status" value="1"/>
</dbReference>
<evidence type="ECO:0000313" key="7">
    <source>
        <dbReference type="Proteomes" id="UP000805614"/>
    </source>
</evidence>
<feature type="transmembrane region" description="Helical" evidence="4">
    <location>
        <begin position="59"/>
        <end position="80"/>
    </location>
</feature>
<name>A0ABR7LNM5_9ACTN</name>
<dbReference type="Pfam" id="PF01740">
    <property type="entry name" value="STAS"/>
    <property type="match status" value="1"/>
</dbReference>
<keyword evidence="4" id="KW-0812">Transmembrane</keyword>
<feature type="region of interest" description="Disordered" evidence="3">
    <location>
        <begin position="1"/>
        <end position="20"/>
    </location>
</feature>
<evidence type="ECO:0000313" key="6">
    <source>
        <dbReference type="EMBL" id="MBC6466431.1"/>
    </source>
</evidence>
<organism evidence="6 7">
    <name type="scientific">Actinomadura alba</name>
    <dbReference type="NCBI Taxonomy" id="406431"/>
    <lineage>
        <taxon>Bacteria</taxon>
        <taxon>Bacillati</taxon>
        <taxon>Actinomycetota</taxon>
        <taxon>Actinomycetes</taxon>
        <taxon>Streptosporangiales</taxon>
        <taxon>Thermomonosporaceae</taxon>
        <taxon>Actinomadura</taxon>
    </lineage>
</organism>
<keyword evidence="4" id="KW-1133">Transmembrane helix</keyword>
<dbReference type="PANTHER" id="PTHR33495:SF2">
    <property type="entry name" value="ANTI-SIGMA FACTOR ANTAGONIST TM_1081-RELATED"/>
    <property type="match status" value="1"/>
</dbReference>
<evidence type="ECO:0000256" key="3">
    <source>
        <dbReference type="SAM" id="MobiDB-lite"/>
    </source>
</evidence>
<dbReference type="RefSeq" id="WP_187243443.1">
    <property type="nucleotide sequence ID" value="NZ_BAAAOK010000009.1"/>
</dbReference>
<dbReference type="PANTHER" id="PTHR33495">
    <property type="entry name" value="ANTI-SIGMA FACTOR ANTAGONIST TM_1081-RELATED-RELATED"/>
    <property type="match status" value="1"/>
</dbReference>
<evidence type="ECO:0000259" key="5">
    <source>
        <dbReference type="PROSITE" id="PS50801"/>
    </source>
</evidence>
<comment type="caution">
    <text evidence="6">The sequence shown here is derived from an EMBL/GenBank/DDBJ whole genome shotgun (WGS) entry which is preliminary data.</text>
</comment>
<dbReference type="InterPro" id="IPR002645">
    <property type="entry name" value="STAS_dom"/>
</dbReference>
<accession>A0ABR7LNM5</accession>
<dbReference type="EMBL" id="JABVEC010000008">
    <property type="protein sequence ID" value="MBC6466431.1"/>
    <property type="molecule type" value="Genomic_DNA"/>
</dbReference>
<reference evidence="6 7" key="1">
    <citation type="submission" date="2020-06" db="EMBL/GenBank/DDBJ databases">
        <title>Actinomadura xiongansis sp. nov., isolated from soil of Baiyangdian.</title>
        <authorList>
            <person name="Zhang X."/>
        </authorList>
    </citation>
    <scope>NUCLEOTIDE SEQUENCE [LARGE SCALE GENOMIC DNA]</scope>
    <source>
        <strain evidence="6 7">HBUM206468</strain>
    </source>
</reference>